<evidence type="ECO:0000259" key="1">
    <source>
        <dbReference type="Pfam" id="PF00534"/>
    </source>
</evidence>
<reference evidence="3" key="1">
    <citation type="submission" date="2022-06" db="EMBL/GenBank/DDBJ databases">
        <title>Sneathiella actinostolidae sp. nov., isolated from a sea anemonein the Western Pacific Ocean.</title>
        <authorList>
            <person name="Wei M.J."/>
        </authorList>
    </citation>
    <scope>NUCLEOTIDE SEQUENCE</scope>
    <source>
        <strain evidence="3">PHK-P5</strain>
    </source>
</reference>
<dbReference type="SUPFAM" id="SSF53756">
    <property type="entry name" value="UDP-Glycosyltransferase/glycogen phosphorylase"/>
    <property type="match status" value="1"/>
</dbReference>
<keyword evidence="4" id="KW-1185">Reference proteome</keyword>
<dbReference type="Proteomes" id="UP001056291">
    <property type="component" value="Chromosome"/>
</dbReference>
<dbReference type="InterPro" id="IPR050194">
    <property type="entry name" value="Glycosyltransferase_grp1"/>
</dbReference>
<dbReference type="Pfam" id="PF13439">
    <property type="entry name" value="Glyco_transf_4"/>
    <property type="match status" value="1"/>
</dbReference>
<keyword evidence="3" id="KW-0328">Glycosyltransferase</keyword>
<dbReference type="InterPro" id="IPR028098">
    <property type="entry name" value="Glyco_trans_4-like_N"/>
</dbReference>
<dbReference type="Gene3D" id="3.40.50.2000">
    <property type="entry name" value="Glycogen Phosphorylase B"/>
    <property type="match status" value="2"/>
</dbReference>
<feature type="domain" description="Glycosyltransferase subfamily 4-like N-terminal" evidence="2">
    <location>
        <begin position="32"/>
        <end position="186"/>
    </location>
</feature>
<keyword evidence="3" id="KW-0808">Transferase</keyword>
<dbReference type="CDD" id="cd03819">
    <property type="entry name" value="GT4_WavL-like"/>
    <property type="match status" value="1"/>
</dbReference>
<accession>A0ABY4W8J2</accession>
<evidence type="ECO:0000313" key="4">
    <source>
        <dbReference type="Proteomes" id="UP001056291"/>
    </source>
</evidence>
<organism evidence="3 4">
    <name type="scientific">Sneathiella marina</name>
    <dbReference type="NCBI Taxonomy" id="2950108"/>
    <lineage>
        <taxon>Bacteria</taxon>
        <taxon>Pseudomonadati</taxon>
        <taxon>Pseudomonadota</taxon>
        <taxon>Alphaproteobacteria</taxon>
        <taxon>Sneathiellales</taxon>
        <taxon>Sneathiellaceae</taxon>
        <taxon>Sneathiella</taxon>
    </lineage>
</organism>
<dbReference type="EC" id="2.4.-.-" evidence="3"/>
<dbReference type="PANTHER" id="PTHR45947">
    <property type="entry name" value="SULFOQUINOVOSYL TRANSFERASE SQD2"/>
    <property type="match status" value="1"/>
</dbReference>
<evidence type="ECO:0000313" key="3">
    <source>
        <dbReference type="EMBL" id="USG60971.1"/>
    </source>
</evidence>
<proteinExistence type="predicted"/>
<dbReference type="PANTHER" id="PTHR45947:SF3">
    <property type="entry name" value="SULFOQUINOVOSYL TRANSFERASE SQD2"/>
    <property type="match status" value="1"/>
</dbReference>
<dbReference type="RefSeq" id="WP_251933935.1">
    <property type="nucleotide sequence ID" value="NZ_CP098747.1"/>
</dbReference>
<dbReference type="EMBL" id="CP098747">
    <property type="protein sequence ID" value="USG60971.1"/>
    <property type="molecule type" value="Genomic_DNA"/>
</dbReference>
<dbReference type="InterPro" id="IPR001296">
    <property type="entry name" value="Glyco_trans_1"/>
</dbReference>
<evidence type="ECO:0000259" key="2">
    <source>
        <dbReference type="Pfam" id="PF13439"/>
    </source>
</evidence>
<dbReference type="GO" id="GO:0016757">
    <property type="term" value="F:glycosyltransferase activity"/>
    <property type="evidence" value="ECO:0007669"/>
    <property type="project" value="UniProtKB-KW"/>
</dbReference>
<dbReference type="Pfam" id="PF00534">
    <property type="entry name" value="Glycos_transf_1"/>
    <property type="match status" value="1"/>
</dbReference>
<name>A0ABY4W8J2_9PROT</name>
<feature type="domain" description="Glycosyl transferase family 1" evidence="1">
    <location>
        <begin position="204"/>
        <end position="362"/>
    </location>
</feature>
<sequence length="393" mass="43049">MNKIESQHNTPSTDDERHVRTVLQILPSLNGGGVERGAIEIAAALKNEGWIPIVVSSGGIMEHELTRMGVRHITLPVASKNPVVMRRNVTRLRDIIKQHNVDIVHARSRAPAWSAMKAARKESCHFVTTFHAAYTRGGFLKNYYNSVMAKGEKVIAISDFIARHIRENYEVAESQVVTIPRGVDCRKFNPAAISAERIIKMASDWQLPDGVPVIMLPGRLTRLKGHTAFIEALAKLENDNFLALMVGSTDGREAYCEELSDLVRSRNLEGKVQIKGHCDDMAVALMLSDVVVSATTVPEGFGRVAVEAQAMGRPVVATAHGGSMETILDGETGWLIPVDDSDAIAAALTAAINMTSEQREAVATLSRQHVMEKFDIETMCSATLKVYSDLLSR</sequence>
<gene>
    <name evidence="3" type="ORF">NBZ79_17580</name>
</gene>
<protein>
    <submittedName>
        <fullName evidence="3">Glycosyltransferase</fullName>
        <ecNumber evidence="3">2.4.-.-</ecNumber>
    </submittedName>
</protein>